<name>A0A6N0NSM0_9CREN</name>
<dbReference type="AlphaFoldDB" id="A0A6N0NSM0"/>
<dbReference type="EMBL" id="CP049074">
    <property type="protein sequence ID" value="QKQ99735.1"/>
    <property type="molecule type" value="Genomic_DNA"/>
</dbReference>
<dbReference type="RefSeq" id="WP_174629987.1">
    <property type="nucleotide sequence ID" value="NZ_CP049074.1"/>
</dbReference>
<dbReference type="SUPFAM" id="SSF56042">
    <property type="entry name" value="PurM C-terminal domain-like"/>
    <property type="match status" value="1"/>
</dbReference>
<dbReference type="SUPFAM" id="SSF55326">
    <property type="entry name" value="PurM N-terminal domain-like"/>
    <property type="match status" value="1"/>
</dbReference>
<dbReference type="KEGG" id="mten:GWK48_04425"/>
<dbReference type="InterPro" id="IPR006283">
    <property type="entry name" value="ThiL-like"/>
</dbReference>
<evidence type="ECO:0000259" key="1">
    <source>
        <dbReference type="Pfam" id="PF00586"/>
    </source>
</evidence>
<evidence type="ECO:0000313" key="3">
    <source>
        <dbReference type="EMBL" id="QKQ99735.1"/>
    </source>
</evidence>
<dbReference type="GeneID" id="55641168"/>
<organism evidence="3 4">
    <name type="scientific">Metallosphaera tengchongensis</name>
    <dbReference type="NCBI Taxonomy" id="1532350"/>
    <lineage>
        <taxon>Archaea</taxon>
        <taxon>Thermoproteota</taxon>
        <taxon>Thermoprotei</taxon>
        <taxon>Sulfolobales</taxon>
        <taxon>Sulfolobaceae</taxon>
        <taxon>Metallosphaera</taxon>
    </lineage>
</organism>
<gene>
    <name evidence="3" type="ORF">GWK48_04425</name>
</gene>
<dbReference type="PANTHER" id="PTHR30270">
    <property type="entry name" value="THIAMINE-MONOPHOSPHATE KINASE"/>
    <property type="match status" value="1"/>
</dbReference>
<dbReference type="CDD" id="cd02691">
    <property type="entry name" value="PurM-like2"/>
    <property type="match status" value="1"/>
</dbReference>
<evidence type="ECO:0000313" key="4">
    <source>
        <dbReference type="Proteomes" id="UP000509301"/>
    </source>
</evidence>
<dbReference type="InterPro" id="IPR010918">
    <property type="entry name" value="PurM-like_C_dom"/>
</dbReference>
<proteinExistence type="predicted"/>
<dbReference type="OrthoDB" id="42306at2157"/>
<dbReference type="GO" id="GO:0009228">
    <property type="term" value="P:thiamine biosynthetic process"/>
    <property type="evidence" value="ECO:0007669"/>
    <property type="project" value="InterPro"/>
</dbReference>
<evidence type="ECO:0000259" key="2">
    <source>
        <dbReference type="Pfam" id="PF02769"/>
    </source>
</evidence>
<accession>A0A6N0NSM0</accession>
<feature type="domain" description="PurM-like C-terminal" evidence="2">
    <location>
        <begin position="219"/>
        <end position="361"/>
    </location>
</feature>
<dbReference type="PANTHER" id="PTHR30270:SF2">
    <property type="entry name" value="HYDROGENASE EXPRESSION_FORMATION PROTEIN"/>
    <property type="match status" value="1"/>
</dbReference>
<sequence>MDLEGLARKMLEKGIERNIVRQRLIEWLEFYKGKRNLNSSVAEHVIKEVENSMMFSNLGFSKVGLSAGDGGLGSRGLGDNIIHLKLFELSKRAIESFDDAGVSGDIIVSVDGIHSRLSFFPYLAGFHATKATLRDIMVKGADPIGLMVDIHLSDDSDISMLFDFEAGVSTVAEAIGVPILAGSTLRIGGDLVLGERISGGIASVGKLRGQVLSRSRISKGNKIIMTEGNGGGTISAMGIFHGIDGIVEETLKIKDLEACMAVKDLEKYIVSMTDVTNGGIRADALEIAEVTNLSLVIDEEAFLSLINPKVRSALEELGLDPFGLSVDSILIFTNEPDKILEALKNHGIKADVIGEVQSGKSYPIVTKAGKEMRPSFRESPYTPVKSIIGNTSPFSLDQIREKVQEAFLQAQKKKEKVLKNLKTGTG</sequence>
<dbReference type="InterPro" id="IPR036676">
    <property type="entry name" value="PurM-like_C_sf"/>
</dbReference>
<dbReference type="Gene3D" id="3.90.650.10">
    <property type="entry name" value="PurM-like C-terminal domain"/>
    <property type="match status" value="1"/>
</dbReference>
<dbReference type="InterPro" id="IPR009186">
    <property type="entry name" value="Ni_metllenz_mat"/>
</dbReference>
<dbReference type="Pfam" id="PF00586">
    <property type="entry name" value="AIRS"/>
    <property type="match status" value="1"/>
</dbReference>
<reference evidence="3 4" key="1">
    <citation type="submission" date="2020-02" db="EMBL/GenBank/DDBJ databases">
        <title>Comparative genome analysis reveals the metabolism and evolution of the thermophilic archaeal genus Metallosphaera.</title>
        <authorList>
            <person name="Jiang C."/>
        </authorList>
    </citation>
    <scope>NUCLEOTIDE SEQUENCE [LARGE SCALE GENOMIC DNA]</scope>
    <source>
        <strain evidence="3 4">Ric-A</strain>
    </source>
</reference>
<protein>
    <submittedName>
        <fullName evidence="3">AIR synthase</fullName>
    </submittedName>
</protein>
<dbReference type="InterPro" id="IPR036921">
    <property type="entry name" value="PurM-like_N_sf"/>
</dbReference>
<dbReference type="Proteomes" id="UP000509301">
    <property type="component" value="Chromosome"/>
</dbReference>
<dbReference type="InterPro" id="IPR016188">
    <property type="entry name" value="PurM-like_N"/>
</dbReference>
<dbReference type="Pfam" id="PF02769">
    <property type="entry name" value="AIRS_C"/>
    <property type="match status" value="1"/>
</dbReference>
<feature type="domain" description="PurM-like N-terminal" evidence="1">
    <location>
        <begin position="98"/>
        <end position="186"/>
    </location>
</feature>
<dbReference type="GO" id="GO:0009030">
    <property type="term" value="F:thiamine-phosphate kinase activity"/>
    <property type="evidence" value="ECO:0007669"/>
    <property type="project" value="InterPro"/>
</dbReference>
<dbReference type="Gene3D" id="3.30.1330.10">
    <property type="entry name" value="PurM-like, N-terminal domain"/>
    <property type="match status" value="1"/>
</dbReference>
<keyword evidence="4" id="KW-1185">Reference proteome</keyword>